<dbReference type="Proteomes" id="UP001286313">
    <property type="component" value="Unassembled WGS sequence"/>
</dbReference>
<accession>A0AAE1FJB5</accession>
<evidence type="ECO:0000313" key="3">
    <source>
        <dbReference type="EMBL" id="KAK3875262.1"/>
    </source>
</evidence>
<proteinExistence type="predicted"/>
<feature type="compositionally biased region" description="Basic and acidic residues" evidence="1">
    <location>
        <begin position="1"/>
        <end position="24"/>
    </location>
</feature>
<feature type="compositionally biased region" description="Low complexity" evidence="1">
    <location>
        <begin position="26"/>
        <end position="38"/>
    </location>
</feature>
<keyword evidence="2" id="KW-0812">Transmembrane</keyword>
<sequence length="395" mass="43651">MEERSVDAVPCAEERRESANEKWEQSPLDISYSPSSSLQHPCPPMRSRKKNLASKEKGVVNEAYECDQSNRETAQNKDVDGQDTGEKEIITTYFRTTDNFPGQAENSVLDNLKKSKNLQINSGDDNDGDDNQQRVRLRKELGLVNCVGLIVGNTIGSGIFFTPRAVLHYTGSVGMSLVVWMVSGAMSIVGALCFLELVLEVIDMEERSVDAVPCAEERRESANEKWEQSPLDISYSPSSSLQHPCPPMRSHEAYECDQSNRETAQNKDVDGQDTGKKEIITTYFRTTDNFPGQAENSVLDNLKKSKNLQQNSGDDNDGDDNQQRVRLRKELGLVDCVGLIVGNTIGSGIFFTPRAVLHYTGSVGMSLVVWMVSGAMSIVGALCFLELGTCRKCQV</sequence>
<organism evidence="3 4">
    <name type="scientific">Petrolisthes cinctipes</name>
    <name type="common">Flat porcelain crab</name>
    <dbReference type="NCBI Taxonomy" id="88211"/>
    <lineage>
        <taxon>Eukaryota</taxon>
        <taxon>Metazoa</taxon>
        <taxon>Ecdysozoa</taxon>
        <taxon>Arthropoda</taxon>
        <taxon>Crustacea</taxon>
        <taxon>Multicrustacea</taxon>
        <taxon>Malacostraca</taxon>
        <taxon>Eumalacostraca</taxon>
        <taxon>Eucarida</taxon>
        <taxon>Decapoda</taxon>
        <taxon>Pleocyemata</taxon>
        <taxon>Anomura</taxon>
        <taxon>Galatheoidea</taxon>
        <taxon>Porcellanidae</taxon>
        <taxon>Petrolisthes</taxon>
    </lineage>
</organism>
<dbReference type="InterPro" id="IPR050598">
    <property type="entry name" value="AminoAcid_Transporter"/>
</dbReference>
<dbReference type="EMBL" id="JAWQEG010001992">
    <property type="protein sequence ID" value="KAK3875262.1"/>
    <property type="molecule type" value="Genomic_DNA"/>
</dbReference>
<reference evidence="3" key="1">
    <citation type="submission" date="2023-10" db="EMBL/GenBank/DDBJ databases">
        <title>Genome assemblies of two species of porcelain crab, Petrolisthes cinctipes and Petrolisthes manimaculis (Anomura: Porcellanidae).</title>
        <authorList>
            <person name="Angst P."/>
        </authorList>
    </citation>
    <scope>NUCLEOTIDE SEQUENCE</scope>
    <source>
        <strain evidence="3">PB745_01</strain>
        <tissue evidence="3">Gill</tissue>
    </source>
</reference>
<protein>
    <submittedName>
        <fullName evidence="3">Uncharacterized protein</fullName>
    </submittedName>
</protein>
<feature type="transmembrane region" description="Helical" evidence="2">
    <location>
        <begin position="173"/>
        <end position="199"/>
    </location>
</feature>
<dbReference type="GO" id="GO:0015179">
    <property type="term" value="F:L-amino acid transmembrane transporter activity"/>
    <property type="evidence" value="ECO:0007669"/>
    <property type="project" value="TreeGrafter"/>
</dbReference>
<dbReference type="AlphaFoldDB" id="A0AAE1FJB5"/>
<evidence type="ECO:0000256" key="1">
    <source>
        <dbReference type="SAM" id="MobiDB-lite"/>
    </source>
</evidence>
<evidence type="ECO:0000256" key="2">
    <source>
        <dbReference type="SAM" id="Phobius"/>
    </source>
</evidence>
<gene>
    <name evidence="3" type="ORF">Pcinc_019861</name>
</gene>
<keyword evidence="4" id="KW-1185">Reference proteome</keyword>
<feature type="transmembrane region" description="Helical" evidence="2">
    <location>
        <begin position="363"/>
        <end position="385"/>
    </location>
</feature>
<feature type="region of interest" description="Disordered" evidence="1">
    <location>
        <begin position="66"/>
        <end position="85"/>
    </location>
</feature>
<feature type="compositionally biased region" description="Basic and acidic residues" evidence="1">
    <location>
        <begin position="249"/>
        <end position="272"/>
    </location>
</feature>
<feature type="compositionally biased region" description="Low complexity" evidence="1">
    <location>
        <begin position="229"/>
        <end position="241"/>
    </location>
</feature>
<dbReference type="PANTHER" id="PTHR11785">
    <property type="entry name" value="AMINO ACID TRANSPORTER"/>
    <property type="match status" value="1"/>
</dbReference>
<feature type="compositionally biased region" description="Basic and acidic residues" evidence="1">
    <location>
        <begin position="68"/>
        <end position="85"/>
    </location>
</feature>
<keyword evidence="2" id="KW-0472">Membrane</keyword>
<comment type="caution">
    <text evidence="3">The sequence shown here is derived from an EMBL/GenBank/DDBJ whole genome shotgun (WGS) entry which is preliminary data.</text>
</comment>
<feature type="transmembrane region" description="Helical" evidence="2">
    <location>
        <begin position="141"/>
        <end position="161"/>
    </location>
</feature>
<feature type="transmembrane region" description="Helical" evidence="2">
    <location>
        <begin position="331"/>
        <end position="351"/>
    </location>
</feature>
<feature type="region of interest" description="Disordered" evidence="1">
    <location>
        <begin position="1"/>
        <end position="56"/>
    </location>
</feature>
<dbReference type="PANTHER" id="PTHR11785:SF512">
    <property type="entry name" value="SOBREMESA, ISOFORM B"/>
    <property type="match status" value="1"/>
</dbReference>
<name>A0AAE1FJB5_PETCI</name>
<evidence type="ECO:0000313" key="4">
    <source>
        <dbReference type="Proteomes" id="UP001286313"/>
    </source>
</evidence>
<dbReference type="Gene3D" id="1.20.1740.10">
    <property type="entry name" value="Amino acid/polyamine transporter I"/>
    <property type="match status" value="2"/>
</dbReference>
<keyword evidence="2" id="KW-1133">Transmembrane helix</keyword>
<feature type="region of interest" description="Disordered" evidence="1">
    <location>
        <begin position="220"/>
        <end position="272"/>
    </location>
</feature>